<evidence type="ECO:0000256" key="8">
    <source>
        <dbReference type="ARBA" id="ARBA00022679"/>
    </source>
</evidence>
<keyword evidence="9" id="KW-0677">Repeat</keyword>
<dbReference type="EMBL" id="JAPTYD010000004">
    <property type="protein sequence ID" value="MCZ0961050.1"/>
    <property type="molecule type" value="Genomic_DNA"/>
</dbReference>
<dbReference type="SMART" id="SM00065">
    <property type="entry name" value="GAF"/>
    <property type="match status" value="1"/>
</dbReference>
<keyword evidence="10" id="KW-0547">Nucleotide-binding</keyword>
<dbReference type="InterPro" id="IPR003018">
    <property type="entry name" value="GAF"/>
</dbReference>
<evidence type="ECO:0000256" key="16">
    <source>
        <dbReference type="SAM" id="Coils"/>
    </source>
</evidence>
<organism evidence="20 21">
    <name type="scientific">Paracoccus benzoatiresistens</name>
    <dbReference type="NCBI Taxonomy" id="2997341"/>
    <lineage>
        <taxon>Bacteria</taxon>
        <taxon>Pseudomonadati</taxon>
        <taxon>Pseudomonadota</taxon>
        <taxon>Alphaproteobacteria</taxon>
        <taxon>Rhodobacterales</taxon>
        <taxon>Paracoccaceae</taxon>
        <taxon>Paracoccus</taxon>
    </lineage>
</organism>
<evidence type="ECO:0000313" key="20">
    <source>
        <dbReference type="EMBL" id="MCZ0961050.1"/>
    </source>
</evidence>
<evidence type="ECO:0000256" key="9">
    <source>
        <dbReference type="ARBA" id="ARBA00022737"/>
    </source>
</evidence>
<feature type="compositionally biased region" description="Basic and acidic residues" evidence="17">
    <location>
        <begin position="689"/>
        <end position="706"/>
    </location>
</feature>
<evidence type="ECO:0000256" key="2">
    <source>
        <dbReference type="ARBA" id="ARBA00012438"/>
    </source>
</evidence>
<keyword evidence="15" id="KW-0675">Receptor</keyword>
<dbReference type="SUPFAM" id="SSF55785">
    <property type="entry name" value="PYP-like sensor domain (PAS domain)"/>
    <property type="match status" value="3"/>
</dbReference>
<comment type="caution">
    <text evidence="20">The sequence shown here is derived from an EMBL/GenBank/DDBJ whole genome shotgun (WGS) entry which is preliminary data.</text>
</comment>
<feature type="compositionally biased region" description="Pro residues" evidence="17">
    <location>
        <begin position="1046"/>
        <end position="1056"/>
    </location>
</feature>
<dbReference type="RefSeq" id="WP_268941050.1">
    <property type="nucleotide sequence ID" value="NZ_JAPTYD010000004.1"/>
</dbReference>
<dbReference type="CDD" id="cd00130">
    <property type="entry name" value="PAS"/>
    <property type="match status" value="3"/>
</dbReference>
<dbReference type="SMART" id="SM00091">
    <property type="entry name" value="PAS"/>
    <property type="match status" value="2"/>
</dbReference>
<keyword evidence="8" id="KW-0808">Transferase</keyword>
<dbReference type="Proteomes" id="UP001149822">
    <property type="component" value="Unassembled WGS sequence"/>
</dbReference>
<evidence type="ECO:0000256" key="5">
    <source>
        <dbReference type="ARBA" id="ARBA00022606"/>
    </source>
</evidence>
<dbReference type="NCBIfam" id="TIGR00229">
    <property type="entry name" value="sensory_box"/>
    <property type="match status" value="3"/>
</dbReference>
<feature type="coiled-coil region" evidence="16">
    <location>
        <begin position="460"/>
        <end position="495"/>
    </location>
</feature>
<keyword evidence="13" id="KW-0157">Chromophore</keyword>
<evidence type="ECO:0000256" key="10">
    <source>
        <dbReference type="ARBA" id="ARBA00022741"/>
    </source>
</evidence>
<keyword evidence="5" id="KW-0716">Sensory transduction</keyword>
<feature type="domain" description="PAS" evidence="18">
    <location>
        <begin position="635"/>
        <end position="693"/>
    </location>
</feature>
<dbReference type="Pfam" id="PF08447">
    <property type="entry name" value="PAS_3"/>
    <property type="match status" value="2"/>
</dbReference>
<dbReference type="PANTHER" id="PTHR41523:SF8">
    <property type="entry name" value="ETHYLENE RESPONSE SENSOR PROTEIN"/>
    <property type="match status" value="1"/>
</dbReference>
<dbReference type="Pfam" id="PF01590">
    <property type="entry name" value="GAF"/>
    <property type="match status" value="1"/>
</dbReference>
<evidence type="ECO:0000256" key="7">
    <source>
        <dbReference type="ARBA" id="ARBA00022643"/>
    </source>
</evidence>
<dbReference type="PANTHER" id="PTHR41523">
    <property type="entry name" value="TWO-COMPONENT SYSTEM SENSOR PROTEIN"/>
    <property type="match status" value="1"/>
</dbReference>
<keyword evidence="7" id="KW-0288">FMN</keyword>
<keyword evidence="14" id="KW-0843">Virulence</keyword>
<dbReference type="InterPro" id="IPR001610">
    <property type="entry name" value="PAC"/>
</dbReference>
<dbReference type="InterPro" id="IPR035965">
    <property type="entry name" value="PAS-like_dom_sf"/>
</dbReference>
<dbReference type="InterPro" id="IPR000700">
    <property type="entry name" value="PAS-assoc_C"/>
</dbReference>
<dbReference type="InterPro" id="IPR000014">
    <property type="entry name" value="PAS"/>
</dbReference>
<dbReference type="InterPro" id="IPR011102">
    <property type="entry name" value="Sig_transdc_His_kinase_HWE"/>
</dbReference>
<feature type="domain" description="PAC" evidence="19">
    <location>
        <begin position="835"/>
        <end position="888"/>
    </location>
</feature>
<keyword evidence="11" id="KW-0418">Kinase</keyword>
<evidence type="ECO:0000259" key="19">
    <source>
        <dbReference type="PROSITE" id="PS50113"/>
    </source>
</evidence>
<dbReference type="EC" id="2.7.13.3" evidence="2"/>
<evidence type="ECO:0000256" key="6">
    <source>
        <dbReference type="ARBA" id="ARBA00022630"/>
    </source>
</evidence>
<feature type="region of interest" description="Disordered" evidence="17">
    <location>
        <begin position="1040"/>
        <end position="1062"/>
    </location>
</feature>
<dbReference type="Pfam" id="PF00989">
    <property type="entry name" value="PAS"/>
    <property type="match status" value="1"/>
</dbReference>
<reference evidence="20" key="1">
    <citation type="submission" date="2022-12" db="EMBL/GenBank/DDBJ databases">
        <title>Paracoccus sp. EF6 isolated from a lake water.</title>
        <authorList>
            <person name="Liu H."/>
        </authorList>
    </citation>
    <scope>NUCLEOTIDE SEQUENCE</scope>
    <source>
        <strain evidence="20">EF6</strain>
    </source>
</reference>
<feature type="coiled-coil region" evidence="16">
    <location>
        <begin position="606"/>
        <end position="638"/>
    </location>
</feature>
<dbReference type="InterPro" id="IPR036890">
    <property type="entry name" value="HATPase_C_sf"/>
</dbReference>
<keyword evidence="3" id="KW-0600">Photoreceptor protein</keyword>
<dbReference type="InterPro" id="IPR013767">
    <property type="entry name" value="PAS_fold"/>
</dbReference>
<dbReference type="SUPFAM" id="SSF55781">
    <property type="entry name" value="GAF domain-like"/>
    <property type="match status" value="1"/>
</dbReference>
<evidence type="ECO:0000259" key="18">
    <source>
        <dbReference type="PROSITE" id="PS50112"/>
    </source>
</evidence>
<protein>
    <recommendedName>
        <fullName evidence="2">histidine kinase</fullName>
        <ecNumber evidence="2">2.7.13.3</ecNumber>
    </recommendedName>
</protein>
<feature type="region of interest" description="Disordered" evidence="17">
    <location>
        <begin position="688"/>
        <end position="712"/>
    </location>
</feature>
<dbReference type="Pfam" id="PF07536">
    <property type="entry name" value="HWE_HK"/>
    <property type="match status" value="1"/>
</dbReference>
<sequence length="1107" mass="123688">MALSDAALHWPPGEGEMARRIREQDWTATPLGPVRYWPQGLRAVVDLVLGSGFPMVALWGPELVQIYNDGFRLIMGEKHPAGLGQPAKACWPEAWHLNAPIYDRVWTGESVTYEDALYPITRHGALVNAWFTLSYSPLRDKAGAVAGVLVTVVEVTNRVLAQRKQRVTASALRKSEARQAFLLALGDALRAQSSTSGVIKTAARLLGEHLAASRIVFAEFDEAKGVADIFHGWFADGAEPSPAVMRLEDYEGPILDDLRAGRVVRIGDTRDPAPGRRDLPAIAEGQVRALLSVPLVLGGRLVMNLSVHQYAPRAWTSDEVALAQEVAERLWADLVRARTEAALRQSETCFRALLTAGSYMIYRMNPDWTRMFALQGNGILADTGEPFTAWVDKYLLPEDRPLVLGRIDEAIRTRSVFELEHRVWQADGSVGWVLSRAVPILGDSGEILEWFGAGSDVTARRRMEERLREAEESHRIELEQQIKERTAELKESRDLLQATMDSSTDMIQVFKAVRDETGAIVDFRWVLNNHTFESRSGRIEGESLLERNPGVVAEGIFDTFKRVTETGTPEHAEGHYRHEEYDGWFLHSVVKLGDGVATTTKEITDWKAAQAEVLRLRDEVAQAQLRESQNALQESESRFRTIVEAARDYAIFTTDPEGRIETWPPGAQAVFGWSPEEAIGQPMDITFTPEDRETGEPAKERQDARETGQAPNVRWHQRRDGTRVFIEGMARPLLDAAGTLTGFLKAGQDVTARRATQAALRESERRFRSLAEGIPQLVWRAAGHGYWTWASPQWTAFTGQPEQDSHGWGWLDPVHPDDRESARAAWERSKDTDSFASDYRLREAATGEYRWFQTRATPVRDEAGQVVEWLGTSTDVQDLRELQERQGVLVAELQHRTRNLMAVVNAVTQKTLRGSASLEDFEERILDRLGALNRVNGLLSRLHHGDRVSFDDLIRTELLGRGIVIGDGAHPQVRLEGPGGLRLRSSTVQTLALGLHELATNALKHGALSRAEGRLEVAWSVVPDEKGERRLRVEWQESGVRVGHPDPMPGDTSPPPPRHRGYGRELIEKALPYQLRAETTYLLGRDGLHCTITLPLSSTVDKRGLLS</sequence>
<name>A0ABT4J1S4_9RHOB</name>
<comment type="catalytic activity">
    <reaction evidence="1">
        <text>ATP + protein L-histidine = ADP + protein N-phospho-L-histidine.</text>
        <dbReference type="EC" id="2.7.13.3"/>
    </reaction>
</comment>
<dbReference type="InterPro" id="IPR029016">
    <property type="entry name" value="GAF-like_dom_sf"/>
</dbReference>
<evidence type="ECO:0000256" key="13">
    <source>
        <dbReference type="ARBA" id="ARBA00022991"/>
    </source>
</evidence>
<dbReference type="SMART" id="SM00911">
    <property type="entry name" value="HWE_HK"/>
    <property type="match status" value="1"/>
</dbReference>
<feature type="domain" description="PAC" evidence="19">
    <location>
        <begin position="709"/>
        <end position="762"/>
    </location>
</feature>
<keyword evidence="4" id="KW-0597">Phosphoprotein</keyword>
<keyword evidence="6" id="KW-0285">Flavoprotein</keyword>
<dbReference type="Gene3D" id="3.30.565.10">
    <property type="entry name" value="Histidine kinase-like ATPase, C-terminal domain"/>
    <property type="match status" value="1"/>
</dbReference>
<dbReference type="InterPro" id="IPR013655">
    <property type="entry name" value="PAS_fold_3"/>
</dbReference>
<dbReference type="Gene3D" id="3.30.450.40">
    <property type="match status" value="1"/>
</dbReference>
<evidence type="ECO:0000256" key="4">
    <source>
        <dbReference type="ARBA" id="ARBA00022553"/>
    </source>
</evidence>
<evidence type="ECO:0000256" key="15">
    <source>
        <dbReference type="ARBA" id="ARBA00023170"/>
    </source>
</evidence>
<evidence type="ECO:0000256" key="11">
    <source>
        <dbReference type="ARBA" id="ARBA00022777"/>
    </source>
</evidence>
<keyword evidence="16" id="KW-0175">Coiled coil</keyword>
<dbReference type="Gene3D" id="3.30.450.20">
    <property type="entry name" value="PAS domain"/>
    <property type="match status" value="5"/>
</dbReference>
<evidence type="ECO:0000256" key="17">
    <source>
        <dbReference type="SAM" id="MobiDB-lite"/>
    </source>
</evidence>
<evidence type="ECO:0000256" key="3">
    <source>
        <dbReference type="ARBA" id="ARBA00022543"/>
    </source>
</evidence>
<feature type="domain" description="PAC" evidence="19">
    <location>
        <begin position="417"/>
        <end position="469"/>
    </location>
</feature>
<accession>A0ABT4J1S4</accession>
<proteinExistence type="predicted"/>
<evidence type="ECO:0000256" key="14">
    <source>
        <dbReference type="ARBA" id="ARBA00023026"/>
    </source>
</evidence>
<keyword evidence="21" id="KW-1185">Reference proteome</keyword>
<gene>
    <name evidence="20" type="ORF">OU682_05390</name>
</gene>
<keyword evidence="12" id="KW-0067">ATP-binding</keyword>
<evidence type="ECO:0000313" key="21">
    <source>
        <dbReference type="Proteomes" id="UP001149822"/>
    </source>
</evidence>
<dbReference type="PROSITE" id="PS50112">
    <property type="entry name" value="PAS"/>
    <property type="match status" value="1"/>
</dbReference>
<evidence type="ECO:0000256" key="1">
    <source>
        <dbReference type="ARBA" id="ARBA00000085"/>
    </source>
</evidence>
<dbReference type="PROSITE" id="PS50113">
    <property type="entry name" value="PAC"/>
    <property type="match status" value="3"/>
</dbReference>
<evidence type="ECO:0000256" key="12">
    <source>
        <dbReference type="ARBA" id="ARBA00022840"/>
    </source>
</evidence>
<dbReference type="SMART" id="SM00086">
    <property type="entry name" value="PAC"/>
    <property type="match status" value="3"/>
</dbReference>